<dbReference type="PANTHER" id="PTHR35580">
    <property type="entry name" value="CELL SURFACE GLYCOPROTEIN (S-LAYER PROTEIN)-LIKE PROTEIN"/>
    <property type="match status" value="1"/>
</dbReference>
<evidence type="ECO:0000256" key="1">
    <source>
        <dbReference type="SAM" id="SignalP"/>
    </source>
</evidence>
<dbReference type="InterPro" id="IPR010620">
    <property type="entry name" value="SBBP_repeat"/>
</dbReference>
<dbReference type="Gene3D" id="2.80.10.50">
    <property type="match status" value="2"/>
</dbReference>
<protein>
    <submittedName>
        <fullName evidence="2">SBBP repeat-containing protein</fullName>
    </submittedName>
</protein>
<dbReference type="InterPro" id="IPR052918">
    <property type="entry name" value="Motility_Chemotaxis_Reg"/>
</dbReference>
<accession>A0ABY7HBD4</accession>
<name>A0ABY7HBD4_9BACT</name>
<evidence type="ECO:0000313" key="3">
    <source>
        <dbReference type="Proteomes" id="UP001164459"/>
    </source>
</evidence>
<sequence length="471" mass="48798">MPDRSLLSSRHRVAPAVALPLCAAASLAHAGTEPTIAWGTYYTGEHSSSYLHGLGALPDGSFMVLGGPNDSFHGERISRFDASGRPQWSLLYAGAGEGRVIALTIVPGQSDFYVAGETEADEGIATAGAHQSTRTCFGHGARCAADALVARFDDTGERQWGTYFGGPFDDRIVAAAADATGALHVCGETGSPSGIATPDGYQTTLVGEFAGFVAVFEPTGLLRWATYYDDSCSAIALDEPGDAVYVAGGTEAGDLATPGAHQEAADDGRDAYLARFTGDGELVWSTYYGGPGDDLGEAVRVDADGAVYLLGTTDSATAIATAGAHQDRLGGSSDVFLVRFTAGGEREWATYFGGAEYDQAADLAVDDEGRLYLGATVMSDDLATPNAPRRHVAGGRDALVARFDGTGALEWATYYGGENDDYVSALALSPDGSVYLGGFTNSTTGIFTPGAYQEIGTTGPAAYIVRLLQGS</sequence>
<gene>
    <name evidence="2" type="ORF">O0S08_09405</name>
</gene>
<evidence type="ECO:0000313" key="2">
    <source>
        <dbReference type="EMBL" id="WAS96364.1"/>
    </source>
</evidence>
<dbReference type="SUPFAM" id="SSF101898">
    <property type="entry name" value="NHL repeat"/>
    <property type="match status" value="1"/>
</dbReference>
<dbReference type="Proteomes" id="UP001164459">
    <property type="component" value="Chromosome"/>
</dbReference>
<organism evidence="2 3">
    <name type="scientific">Nannocystis punicea</name>
    <dbReference type="NCBI Taxonomy" id="2995304"/>
    <lineage>
        <taxon>Bacteria</taxon>
        <taxon>Pseudomonadati</taxon>
        <taxon>Myxococcota</taxon>
        <taxon>Polyangia</taxon>
        <taxon>Nannocystales</taxon>
        <taxon>Nannocystaceae</taxon>
        <taxon>Nannocystis</taxon>
    </lineage>
</organism>
<proteinExistence type="predicted"/>
<dbReference type="RefSeq" id="WP_269038704.1">
    <property type="nucleotide sequence ID" value="NZ_CP114040.1"/>
</dbReference>
<feature type="chain" id="PRO_5046604969" evidence="1">
    <location>
        <begin position="31"/>
        <end position="471"/>
    </location>
</feature>
<dbReference type="EMBL" id="CP114040">
    <property type="protein sequence ID" value="WAS96364.1"/>
    <property type="molecule type" value="Genomic_DNA"/>
</dbReference>
<dbReference type="PANTHER" id="PTHR35580:SF1">
    <property type="entry name" value="PHYTASE-LIKE DOMAIN-CONTAINING PROTEIN"/>
    <property type="match status" value="1"/>
</dbReference>
<feature type="signal peptide" evidence="1">
    <location>
        <begin position="1"/>
        <end position="30"/>
    </location>
</feature>
<keyword evidence="1" id="KW-0732">Signal</keyword>
<dbReference type="Pfam" id="PF06739">
    <property type="entry name" value="SBBP"/>
    <property type="match status" value="1"/>
</dbReference>
<reference evidence="2" key="1">
    <citation type="submission" date="2022-11" db="EMBL/GenBank/DDBJ databases">
        <title>Minimal conservation of predation-associated metabolite biosynthetic gene clusters underscores biosynthetic potential of Myxococcota including descriptions for ten novel species: Archangium lansinium sp. nov., Myxococcus landrumus sp. nov., Nannocystis bai.</title>
        <authorList>
            <person name="Ahearne A."/>
            <person name="Stevens C."/>
            <person name="Dowd S."/>
        </authorList>
    </citation>
    <scope>NUCLEOTIDE SEQUENCE</scope>
    <source>
        <strain evidence="2">Fl3</strain>
    </source>
</reference>
<keyword evidence="3" id="KW-1185">Reference proteome</keyword>